<organism evidence="2 3">
    <name type="scientific">Austropuccinia psidii MF-1</name>
    <dbReference type="NCBI Taxonomy" id="1389203"/>
    <lineage>
        <taxon>Eukaryota</taxon>
        <taxon>Fungi</taxon>
        <taxon>Dikarya</taxon>
        <taxon>Basidiomycota</taxon>
        <taxon>Pucciniomycotina</taxon>
        <taxon>Pucciniomycetes</taxon>
        <taxon>Pucciniales</taxon>
        <taxon>Sphaerophragmiaceae</taxon>
        <taxon>Austropuccinia</taxon>
    </lineage>
</organism>
<dbReference type="AlphaFoldDB" id="A0A9Q3KU61"/>
<comment type="caution">
    <text evidence="2">The sequence shown here is derived from an EMBL/GenBank/DDBJ whole genome shotgun (WGS) entry which is preliminary data.</text>
</comment>
<dbReference type="EMBL" id="AVOT02129772">
    <property type="protein sequence ID" value="MBW0588225.1"/>
    <property type="molecule type" value="Genomic_DNA"/>
</dbReference>
<evidence type="ECO:0000313" key="3">
    <source>
        <dbReference type="Proteomes" id="UP000765509"/>
    </source>
</evidence>
<protein>
    <submittedName>
        <fullName evidence="2">Uncharacterized protein</fullName>
    </submittedName>
</protein>
<gene>
    <name evidence="2" type="ORF">O181_127940</name>
</gene>
<reference evidence="2" key="1">
    <citation type="submission" date="2021-03" db="EMBL/GenBank/DDBJ databases">
        <title>Draft genome sequence of rust myrtle Austropuccinia psidii MF-1, a brazilian biotype.</title>
        <authorList>
            <person name="Quecine M.C."/>
            <person name="Pachon D.M.R."/>
            <person name="Bonatelli M.L."/>
            <person name="Correr F.H."/>
            <person name="Franceschini L.M."/>
            <person name="Leite T.F."/>
            <person name="Margarido G.R.A."/>
            <person name="Almeida C.A."/>
            <person name="Ferrarezi J.A."/>
            <person name="Labate C.A."/>
        </authorList>
    </citation>
    <scope>NUCLEOTIDE SEQUENCE</scope>
    <source>
        <strain evidence="2">MF-1</strain>
    </source>
</reference>
<dbReference type="Proteomes" id="UP000765509">
    <property type="component" value="Unassembled WGS sequence"/>
</dbReference>
<evidence type="ECO:0000256" key="1">
    <source>
        <dbReference type="SAM" id="MobiDB-lite"/>
    </source>
</evidence>
<proteinExistence type="predicted"/>
<evidence type="ECO:0000313" key="2">
    <source>
        <dbReference type="EMBL" id="MBW0588225.1"/>
    </source>
</evidence>
<accession>A0A9Q3KU61</accession>
<keyword evidence="3" id="KW-1185">Reference proteome</keyword>
<sequence>MKNKPQAQNKGKRKASATKPYSQGYRIPNIQPDAMENVSQMTRTMIELQKKGGSQIKISEMISNILDSIPELYEAINDIKTHVSDKNSSICNNIKSNHLSLSQINETLMCFETVLRTIRTSNNESSFGNRINEKSAIIKELTDRYSKLNIDDIIETRTKQAINIIKKDNKKVLDEISNSFTEVKT</sequence>
<feature type="region of interest" description="Disordered" evidence="1">
    <location>
        <begin position="1"/>
        <end position="28"/>
    </location>
</feature>
<name>A0A9Q3KU61_9BASI</name>